<name>A0A8G2C4P9_DESNO</name>
<keyword evidence="1" id="KW-0812">Transmembrane</keyword>
<feature type="transmembrane region" description="Helical" evidence="1">
    <location>
        <begin position="43"/>
        <end position="60"/>
    </location>
</feature>
<dbReference type="OrthoDB" id="9813328at2"/>
<evidence type="ECO:0000259" key="2">
    <source>
        <dbReference type="PROSITE" id="PS50965"/>
    </source>
</evidence>
<evidence type="ECO:0000313" key="3">
    <source>
        <dbReference type="EMBL" id="SFL89171.1"/>
    </source>
</evidence>
<keyword evidence="1" id="KW-1133">Transmembrane helix</keyword>
<dbReference type="InterPro" id="IPR011528">
    <property type="entry name" value="NERD"/>
</dbReference>
<evidence type="ECO:0000256" key="1">
    <source>
        <dbReference type="SAM" id="Phobius"/>
    </source>
</evidence>
<comment type="caution">
    <text evidence="3">The sequence shown here is derived from an EMBL/GenBank/DDBJ whole genome shotgun (WGS) entry which is preliminary data.</text>
</comment>
<dbReference type="Pfam" id="PF08378">
    <property type="entry name" value="NERD"/>
    <property type="match status" value="1"/>
</dbReference>
<organism evidence="3 4">
    <name type="scientific">Desulfomicrobium norvegicum (strain DSM 1741 / NCIMB 8310)</name>
    <name type="common">Desulfovibrio baculatus (strain Norway 4)</name>
    <name type="synonym">Desulfovibrio desulfuricans (strain Norway 4)</name>
    <dbReference type="NCBI Taxonomy" id="52561"/>
    <lineage>
        <taxon>Bacteria</taxon>
        <taxon>Pseudomonadati</taxon>
        <taxon>Thermodesulfobacteriota</taxon>
        <taxon>Desulfovibrionia</taxon>
        <taxon>Desulfovibrionales</taxon>
        <taxon>Desulfomicrobiaceae</taxon>
        <taxon>Desulfomicrobium</taxon>
    </lineage>
</organism>
<dbReference type="EMBL" id="FOTO01000008">
    <property type="protein sequence ID" value="SFL89171.1"/>
    <property type="molecule type" value="Genomic_DNA"/>
</dbReference>
<evidence type="ECO:0000313" key="4">
    <source>
        <dbReference type="Proteomes" id="UP000199581"/>
    </source>
</evidence>
<keyword evidence="1" id="KW-0472">Membrane</keyword>
<feature type="transmembrane region" description="Helical" evidence="1">
    <location>
        <begin position="66"/>
        <end position="83"/>
    </location>
</feature>
<dbReference type="PROSITE" id="PS50965">
    <property type="entry name" value="NERD"/>
    <property type="match status" value="1"/>
</dbReference>
<keyword evidence="4" id="KW-1185">Reference proteome</keyword>
<protein>
    <submittedName>
        <fullName evidence="3">Nuclease-related domain-containing protein</fullName>
    </submittedName>
</protein>
<proteinExistence type="predicted"/>
<dbReference type="Proteomes" id="UP000199581">
    <property type="component" value="Unassembled WGS sequence"/>
</dbReference>
<feature type="transmembrane region" description="Helical" evidence="1">
    <location>
        <begin position="346"/>
        <end position="367"/>
    </location>
</feature>
<dbReference type="AlphaFoldDB" id="A0A8G2C4P9"/>
<sequence>MCSTSQVHIFQEGEEEMAQVFGSAGKSAFAMGNSRYKDMLSRIALPMLSSLLLIPAAYYLLTHGHLYLGLGVAVIYFVSIKSLEQAGLKLKKRISDADTGAKAEQAVAEALLELPDEYYVFHDLEFAGFNIDHVVLGPNGIFLVETKSQKGNITQENDVLLRNGRKFFKDFLNQCWSQTYSLRDHLGAERLEGLSIKPILCFSRGFVEIRGPVRGAQVLNIRYLRPYILSQRGSLPAQTRDQIIPLLAAALSDQAAQPSPMVPQSQTGAIVCPKCFHERTQNDDLHFSAGECPKCGVIYARVQTNPLHDTHSAQTSDPKGLAATLQALLSGQNSQHKKSATQQIQWPVLALKFAACALAALLLIGAYKTMQATVTSIFSPKQTQTKQAPARPIPNEQHPIQAVAFPLTHAVSSDNSAKAITFVFEEDRGQNVILLFFDNKAKTLALRACVRANEKLTTTLPLVDLGYVIVTGPVWQGYEDLFGPASEAKKALITLSSQMKTGNVTSIQATSSMFLQKGGPSPLAEAKAWVKAAFKSAGGFVKM</sequence>
<accession>A0A8G2C4P9</accession>
<reference evidence="3 4" key="1">
    <citation type="submission" date="2016-10" db="EMBL/GenBank/DDBJ databases">
        <authorList>
            <person name="Varghese N."/>
            <person name="Submissions S."/>
        </authorList>
    </citation>
    <scope>NUCLEOTIDE SEQUENCE [LARGE SCALE GENOMIC DNA]</scope>
    <source>
        <strain evidence="3 4">DSM 1741</strain>
    </source>
</reference>
<feature type="domain" description="NERD" evidence="2">
    <location>
        <begin position="99"/>
        <end position="209"/>
    </location>
</feature>
<gene>
    <name evidence="3" type="ORF">SAMN05421830_108142</name>
</gene>